<evidence type="ECO:0000313" key="2">
    <source>
        <dbReference type="Proteomes" id="UP001221366"/>
    </source>
</evidence>
<keyword evidence="2" id="KW-1185">Reference proteome</keyword>
<organism evidence="1 2">
    <name type="scientific">Flagellimonas yonaguniensis</name>
    <dbReference type="NCBI Taxonomy" id="3031325"/>
    <lineage>
        <taxon>Bacteria</taxon>
        <taxon>Pseudomonadati</taxon>
        <taxon>Bacteroidota</taxon>
        <taxon>Flavobacteriia</taxon>
        <taxon>Flavobacteriales</taxon>
        <taxon>Flavobacteriaceae</taxon>
        <taxon>Flagellimonas</taxon>
    </lineage>
</organism>
<reference evidence="1 2" key="1">
    <citation type="submission" date="2023-03" db="EMBL/GenBank/DDBJ databases">
        <title>Muricauda XX sp. nov. and Muricauda XXX sp. nov., two novel species isolated from Okinawa Trough.</title>
        <authorList>
            <person name="Cao W."/>
            <person name="Deng X."/>
        </authorList>
    </citation>
    <scope>NUCLEOTIDE SEQUENCE [LARGE SCALE GENOMIC DNA]</scope>
    <source>
        <strain evidence="1 2">334s03</strain>
    </source>
</reference>
<dbReference type="RefSeq" id="WP_275616819.1">
    <property type="nucleotide sequence ID" value="NZ_JARFVB010000013.1"/>
</dbReference>
<gene>
    <name evidence="1" type="ORF">PY092_16020</name>
</gene>
<dbReference type="EMBL" id="JARFVB010000013">
    <property type="protein sequence ID" value="MDF0717671.1"/>
    <property type="molecule type" value="Genomic_DNA"/>
</dbReference>
<comment type="caution">
    <text evidence="1">The sequence shown here is derived from an EMBL/GenBank/DDBJ whole genome shotgun (WGS) entry which is preliminary data.</text>
</comment>
<protein>
    <submittedName>
        <fullName evidence="1">Uncharacterized protein</fullName>
    </submittedName>
</protein>
<name>A0ABT5Y2J2_9FLAO</name>
<accession>A0ABT5Y2J2</accession>
<sequence>MIKSGLWISSVDNPFWIEVRNNQVFWLGMNKHSSEFSLGEKWCHVGHGTIKGSEIYLTWSDMPVGKDQLQGSITIKIIDETTMKVIGDPGDFGKSEWKWASEQKNFKELR</sequence>
<dbReference type="Proteomes" id="UP001221366">
    <property type="component" value="Unassembled WGS sequence"/>
</dbReference>
<evidence type="ECO:0000313" key="1">
    <source>
        <dbReference type="EMBL" id="MDF0717671.1"/>
    </source>
</evidence>
<proteinExistence type="predicted"/>